<reference evidence="2 3" key="2">
    <citation type="journal article" date="2012" name="Open Biol.">
        <title>Characteristics of nucleosomes and linker DNA regions on the genome of the basidiomycete Mixia osmundae revealed by mono- and dinucleosome mapping.</title>
        <authorList>
            <person name="Nishida H."/>
            <person name="Kondo S."/>
            <person name="Matsumoto T."/>
            <person name="Suzuki Y."/>
            <person name="Yoshikawa H."/>
            <person name="Taylor T.D."/>
            <person name="Sugiyama J."/>
        </authorList>
    </citation>
    <scope>NUCLEOTIDE SEQUENCE [LARGE SCALE GENOMIC DNA]</scope>
    <source>
        <strain evidence="3">CBS 9802 / IAM 14324 / JCM 22182 / KY 12970</strain>
    </source>
</reference>
<reference evidence="2 3" key="1">
    <citation type="journal article" date="2011" name="J. Gen. Appl. Microbiol.">
        <title>Draft genome sequencing of the enigmatic basidiomycete Mixia osmundae.</title>
        <authorList>
            <person name="Nishida H."/>
            <person name="Nagatsuka Y."/>
            <person name="Sugiyama J."/>
        </authorList>
    </citation>
    <scope>NUCLEOTIDE SEQUENCE [LARGE SCALE GENOMIC DNA]</scope>
    <source>
        <strain evidence="3">CBS 9802 / IAM 14324 / JCM 22182 / KY 12970</strain>
    </source>
</reference>
<dbReference type="InParanoid" id="G7DU58"/>
<name>G7DU58_MIXOS</name>
<dbReference type="InterPro" id="IPR011050">
    <property type="entry name" value="Pectin_lyase_fold/virulence"/>
</dbReference>
<dbReference type="OrthoDB" id="509690at2759"/>
<proteinExistence type="predicted"/>
<evidence type="ECO:0008006" key="4">
    <source>
        <dbReference type="Google" id="ProtNLM"/>
    </source>
</evidence>
<keyword evidence="3" id="KW-1185">Reference proteome</keyword>
<dbReference type="InterPro" id="IPR012334">
    <property type="entry name" value="Pectin_lyas_fold"/>
</dbReference>
<dbReference type="RefSeq" id="XP_014569557.1">
    <property type="nucleotide sequence ID" value="XM_014714071.1"/>
</dbReference>
<dbReference type="STRING" id="764103.G7DU58"/>
<organism evidence="2 3">
    <name type="scientific">Mixia osmundae (strain CBS 9802 / IAM 14324 / JCM 22182 / KY 12970)</name>
    <dbReference type="NCBI Taxonomy" id="764103"/>
    <lineage>
        <taxon>Eukaryota</taxon>
        <taxon>Fungi</taxon>
        <taxon>Dikarya</taxon>
        <taxon>Basidiomycota</taxon>
        <taxon>Pucciniomycotina</taxon>
        <taxon>Mixiomycetes</taxon>
        <taxon>Mixiales</taxon>
        <taxon>Mixiaceae</taxon>
        <taxon>Mixia</taxon>
    </lineage>
</organism>
<dbReference type="SUPFAM" id="SSF51126">
    <property type="entry name" value="Pectin lyase-like"/>
    <property type="match status" value="1"/>
</dbReference>
<dbReference type="HOGENOM" id="CLU_027946_0_0_1"/>
<dbReference type="Proteomes" id="UP000009131">
    <property type="component" value="Unassembled WGS sequence"/>
</dbReference>
<dbReference type="EMBL" id="BABT02000028">
    <property type="protein sequence ID" value="GAA94118.1"/>
    <property type="molecule type" value="Genomic_DNA"/>
</dbReference>
<dbReference type="AlphaFoldDB" id="G7DU58"/>
<evidence type="ECO:0000313" key="2">
    <source>
        <dbReference type="EMBL" id="GAA94118.1"/>
    </source>
</evidence>
<accession>G7DU58</accession>
<dbReference type="Gene3D" id="2.160.20.10">
    <property type="entry name" value="Single-stranded right-handed beta-helix, Pectin lyase-like"/>
    <property type="match status" value="1"/>
</dbReference>
<protein>
    <recommendedName>
        <fullName evidence="4">Pectate lyase superfamily protein domain-containing protein</fullName>
    </recommendedName>
</protein>
<feature type="region of interest" description="Disordered" evidence="1">
    <location>
        <begin position="1"/>
        <end position="21"/>
    </location>
</feature>
<dbReference type="eggNOG" id="ENOG502RYVX">
    <property type="taxonomic scope" value="Eukaryota"/>
</dbReference>
<evidence type="ECO:0000313" key="3">
    <source>
        <dbReference type="Proteomes" id="UP000009131"/>
    </source>
</evidence>
<gene>
    <name evidence="2" type="primary">Mo00765</name>
    <name evidence="2" type="ORF">E5Q_00765</name>
</gene>
<dbReference type="OMA" id="TIYPHQR"/>
<comment type="caution">
    <text evidence="2">The sequence shown here is derived from an EMBL/GenBank/DDBJ whole genome shotgun (WGS) entry which is preliminary data.</text>
</comment>
<evidence type="ECO:0000256" key="1">
    <source>
        <dbReference type="SAM" id="MobiDB-lite"/>
    </source>
</evidence>
<sequence length="503" mass="55122">MTEHANERRYGSTTYQSSQSQRNIDKIPDFSFCGYAASERPLPDQLDVVTLLQPSGDSRDRTTDIQRALDAVHNVQPRTTPAVVLLRHGEYVLDSSASILIHSNVVLRGEASSTGQLTKMIIRGPPREVFVFGRSDIGRQRNLGKARILDNYVPVGSRIVRVDDVAPFATDGEVVVERNVSREWIAAMDMDKLVRDGKQQTWLQEGTKIYHRRKVSRVVSKDSSGGLVELDIPLVDSLDTAYRADGQLIAVVPPEQTQQAGLEGFALVLSPSWASVPLDGTPNFLAVSVKAYVQDIWLRDLLIIGFRDGIVLENNARRITLLRCRFIKDAPSNAARGLPSEISLRATQVLIKDCSTDAVHRSDSYSVVTQAKVTGPNAILNWSSTGQGKLMLSPHQRWATGLLVDNCQATKIEFGNRGIMGSGHGWTCGASVVWNSRSDILQIQRPPLSQNYAIGCTVGQLAGGKTNDGLIESLGHRVLPASLYTAQLEARIGVDRAHVVLSQ</sequence>
<feature type="compositionally biased region" description="Basic and acidic residues" evidence="1">
    <location>
        <begin position="1"/>
        <end position="10"/>
    </location>
</feature>